<proteinExistence type="predicted"/>
<evidence type="ECO:0008006" key="4">
    <source>
        <dbReference type="Google" id="ProtNLM"/>
    </source>
</evidence>
<sequence>MVLRMRTPTRTLIAAVAAGIALAGLSGCSSESVKQATDFGSSVASGVSETVKGIDGKAIQDGMASVAGGIDGALDTALKGAKVTSDGQLPDGFPTADVPLVDGTVLGGGAGPDGSGWVAQVRVGSVDGFQAAADALTGAGYTESVQRADSTSAFGLFRSDGYRVVLTVAKTDAGVAATYIVTPR</sequence>
<dbReference type="AlphaFoldDB" id="A0A8H9GAF7"/>
<feature type="chain" id="PRO_5034048138" description="Lipoprotein" evidence="1">
    <location>
        <begin position="24"/>
        <end position="184"/>
    </location>
</feature>
<keyword evidence="1" id="KW-0732">Signal</keyword>
<reference evidence="2" key="2">
    <citation type="submission" date="2020-09" db="EMBL/GenBank/DDBJ databases">
        <authorList>
            <person name="Sun Q."/>
            <person name="Ohkuma M."/>
        </authorList>
    </citation>
    <scope>NUCLEOTIDE SEQUENCE</scope>
    <source>
        <strain evidence="2">JCM 1480</strain>
    </source>
</reference>
<accession>A0A8H9GAF7</accession>
<gene>
    <name evidence="2" type="ORF">GCM10009769_15700</name>
</gene>
<dbReference type="PROSITE" id="PS51257">
    <property type="entry name" value="PROKAR_LIPOPROTEIN"/>
    <property type="match status" value="1"/>
</dbReference>
<feature type="signal peptide" evidence="1">
    <location>
        <begin position="1"/>
        <end position="23"/>
    </location>
</feature>
<dbReference type="Proteomes" id="UP000648535">
    <property type="component" value="Unassembled WGS sequence"/>
</dbReference>
<reference evidence="2" key="1">
    <citation type="journal article" date="2014" name="Int. J. Syst. Evol. Microbiol.">
        <title>Complete genome sequence of Corynebacterium casei LMG S-19264T (=DSM 44701T), isolated from a smear-ripened cheese.</title>
        <authorList>
            <consortium name="US DOE Joint Genome Institute (JGI-PGF)"/>
            <person name="Walter F."/>
            <person name="Albersmeier A."/>
            <person name="Kalinowski J."/>
            <person name="Ruckert C."/>
        </authorList>
    </citation>
    <scope>NUCLEOTIDE SEQUENCE</scope>
    <source>
        <strain evidence="2">JCM 1480</strain>
    </source>
</reference>
<organism evidence="2 3">
    <name type="scientific">Curtobacterium luteum</name>
    <dbReference type="NCBI Taxonomy" id="33881"/>
    <lineage>
        <taxon>Bacteria</taxon>
        <taxon>Bacillati</taxon>
        <taxon>Actinomycetota</taxon>
        <taxon>Actinomycetes</taxon>
        <taxon>Micrococcales</taxon>
        <taxon>Microbacteriaceae</taxon>
        <taxon>Curtobacterium</taxon>
    </lineage>
</organism>
<evidence type="ECO:0000313" key="2">
    <source>
        <dbReference type="EMBL" id="GGK98316.1"/>
    </source>
</evidence>
<comment type="caution">
    <text evidence="2">The sequence shown here is derived from an EMBL/GenBank/DDBJ whole genome shotgun (WGS) entry which is preliminary data.</text>
</comment>
<evidence type="ECO:0000313" key="3">
    <source>
        <dbReference type="Proteomes" id="UP000648535"/>
    </source>
</evidence>
<name>A0A8H9GAF7_9MICO</name>
<dbReference type="EMBL" id="BMOI01000005">
    <property type="protein sequence ID" value="GGK98316.1"/>
    <property type="molecule type" value="Genomic_DNA"/>
</dbReference>
<protein>
    <recommendedName>
        <fullName evidence="4">Lipoprotein</fullName>
    </recommendedName>
</protein>
<evidence type="ECO:0000256" key="1">
    <source>
        <dbReference type="SAM" id="SignalP"/>
    </source>
</evidence>